<dbReference type="Proteomes" id="UP001158067">
    <property type="component" value="Unassembled WGS sequence"/>
</dbReference>
<proteinExistence type="predicted"/>
<keyword evidence="2" id="KW-1185">Reference proteome</keyword>
<accession>A0ABY1PQT6</accession>
<evidence type="ECO:0008006" key="3">
    <source>
        <dbReference type="Google" id="ProtNLM"/>
    </source>
</evidence>
<name>A0ABY1PQT6_9BACT</name>
<gene>
    <name evidence="1" type="ORF">SAMN06265222_101870</name>
</gene>
<dbReference type="EMBL" id="FXUG01000001">
    <property type="protein sequence ID" value="SMP42976.1"/>
    <property type="molecule type" value="Genomic_DNA"/>
</dbReference>
<protein>
    <recommendedName>
        <fullName evidence="3">Transposase</fullName>
    </recommendedName>
</protein>
<evidence type="ECO:0000313" key="2">
    <source>
        <dbReference type="Proteomes" id="UP001158067"/>
    </source>
</evidence>
<comment type="caution">
    <text evidence="1">The sequence shown here is derived from an EMBL/GenBank/DDBJ whole genome shotgun (WGS) entry which is preliminary data.</text>
</comment>
<sequence>MRVSLTMQFHPDGLQAAFHSQFGAKLLQRETRIIAHELIESLAMLVALQAFTPYFVSLRLKRSEVMPLIFQLLHHLATDRKPGSNFRHALIAFWNGSQDPFSQIHTQCSRLCTSLSEKYPVYRRGLNRPISIRKML</sequence>
<organism evidence="1 2">
    <name type="scientific">Neorhodopirellula lusitana</name>
    <dbReference type="NCBI Taxonomy" id="445327"/>
    <lineage>
        <taxon>Bacteria</taxon>
        <taxon>Pseudomonadati</taxon>
        <taxon>Planctomycetota</taxon>
        <taxon>Planctomycetia</taxon>
        <taxon>Pirellulales</taxon>
        <taxon>Pirellulaceae</taxon>
        <taxon>Neorhodopirellula</taxon>
    </lineage>
</organism>
<evidence type="ECO:0000313" key="1">
    <source>
        <dbReference type="EMBL" id="SMP42976.1"/>
    </source>
</evidence>
<reference evidence="1 2" key="1">
    <citation type="submission" date="2017-05" db="EMBL/GenBank/DDBJ databases">
        <authorList>
            <person name="Varghese N."/>
            <person name="Submissions S."/>
        </authorList>
    </citation>
    <scope>NUCLEOTIDE SEQUENCE [LARGE SCALE GENOMIC DNA]</scope>
    <source>
        <strain evidence="1 2">DSM 25457</strain>
    </source>
</reference>